<name>A0A914H969_GLORO</name>
<keyword evidence="4" id="KW-1185">Reference proteome</keyword>
<dbReference type="GO" id="GO:0016485">
    <property type="term" value="P:protein processing"/>
    <property type="evidence" value="ECO:0007669"/>
    <property type="project" value="TreeGrafter"/>
</dbReference>
<sequence>MFSKSVVTAFALLTALAFLDLICWADDSALVEVAKTSLPSMESRQDPCQDFYAFACSRNIKWWDGVHPMFKLFNELADENPAKSMTENMLKRAWHICMQENSSNATKIWAKISTKFFDQFGGMPALVGQGWQQSTVKSSQTFWRMIGKLLSETIDPFFIIDAFTVDDPNVRNVFCVKPPKLLVSRQLLLKHELQHMVEESKVRMLQGFSGAYLDKQYLKRSIDDVFEFQRRLAQQILPDVERNINININNTFTLNSLSNAFPSINWTAFFDGFGILELLLESERKSNNSFSLIVPDLNYVGFLNTIFEGQHQQQQQWATNQTVFNLIGTKISFMDNETRGRDSRASLGNCLTQMIEVMPFAIGYSYVKIIENREDIINDVKQLTTFIFEAFAEMLNSTSWATAETKRHAQAKL</sequence>
<evidence type="ECO:0000256" key="2">
    <source>
        <dbReference type="SAM" id="SignalP"/>
    </source>
</evidence>
<dbReference type="InterPro" id="IPR042089">
    <property type="entry name" value="Peptidase_M13_dom_2"/>
</dbReference>
<feature type="chain" id="PRO_5037219219" evidence="2">
    <location>
        <begin position="26"/>
        <end position="413"/>
    </location>
</feature>
<dbReference type="AlphaFoldDB" id="A0A914H969"/>
<accession>A0A914H969</accession>
<evidence type="ECO:0000256" key="1">
    <source>
        <dbReference type="ARBA" id="ARBA00007357"/>
    </source>
</evidence>
<dbReference type="PANTHER" id="PTHR11733:SF241">
    <property type="entry name" value="GH26575P-RELATED"/>
    <property type="match status" value="1"/>
</dbReference>
<dbReference type="InterPro" id="IPR008753">
    <property type="entry name" value="Peptidase_M13_N"/>
</dbReference>
<evidence type="ECO:0000259" key="3">
    <source>
        <dbReference type="Pfam" id="PF05649"/>
    </source>
</evidence>
<feature type="signal peptide" evidence="2">
    <location>
        <begin position="1"/>
        <end position="25"/>
    </location>
</feature>
<evidence type="ECO:0000313" key="4">
    <source>
        <dbReference type="Proteomes" id="UP000887572"/>
    </source>
</evidence>
<protein>
    <submittedName>
        <fullName evidence="5">Peptidase M13 N-terminal domain-containing protein</fullName>
    </submittedName>
</protein>
<dbReference type="InterPro" id="IPR000718">
    <property type="entry name" value="Peptidase_M13"/>
</dbReference>
<dbReference type="Proteomes" id="UP000887572">
    <property type="component" value="Unplaced"/>
</dbReference>
<organism evidence="4 5">
    <name type="scientific">Globodera rostochiensis</name>
    <name type="common">Golden nematode worm</name>
    <name type="synonym">Heterodera rostochiensis</name>
    <dbReference type="NCBI Taxonomy" id="31243"/>
    <lineage>
        <taxon>Eukaryota</taxon>
        <taxon>Metazoa</taxon>
        <taxon>Ecdysozoa</taxon>
        <taxon>Nematoda</taxon>
        <taxon>Chromadorea</taxon>
        <taxon>Rhabditida</taxon>
        <taxon>Tylenchina</taxon>
        <taxon>Tylenchomorpha</taxon>
        <taxon>Tylenchoidea</taxon>
        <taxon>Heteroderidae</taxon>
        <taxon>Heteroderinae</taxon>
        <taxon>Globodera</taxon>
    </lineage>
</organism>
<proteinExistence type="inferred from homology"/>
<feature type="domain" description="Peptidase M13 N-terminal" evidence="3">
    <location>
        <begin position="47"/>
        <end position="413"/>
    </location>
</feature>
<dbReference type="PROSITE" id="PS51885">
    <property type="entry name" value="NEPRILYSIN"/>
    <property type="match status" value="1"/>
</dbReference>
<dbReference type="SUPFAM" id="SSF55486">
    <property type="entry name" value="Metalloproteases ('zincins'), catalytic domain"/>
    <property type="match status" value="1"/>
</dbReference>
<reference evidence="5" key="1">
    <citation type="submission" date="2022-11" db="UniProtKB">
        <authorList>
            <consortium name="WormBaseParasite"/>
        </authorList>
    </citation>
    <scope>IDENTIFICATION</scope>
</reference>
<dbReference type="GO" id="GO:0005886">
    <property type="term" value="C:plasma membrane"/>
    <property type="evidence" value="ECO:0007669"/>
    <property type="project" value="TreeGrafter"/>
</dbReference>
<dbReference type="PANTHER" id="PTHR11733">
    <property type="entry name" value="ZINC METALLOPROTEASE FAMILY M13 NEPRILYSIN-RELATED"/>
    <property type="match status" value="1"/>
</dbReference>
<comment type="similarity">
    <text evidence="1">Belongs to the peptidase M13 family.</text>
</comment>
<dbReference type="Gene3D" id="1.10.1380.10">
    <property type="entry name" value="Neutral endopeptidase , domain2"/>
    <property type="match status" value="1"/>
</dbReference>
<evidence type="ECO:0000313" key="5">
    <source>
        <dbReference type="WBParaSite" id="Gr19_v10_g15374.t1"/>
    </source>
</evidence>
<dbReference type="GO" id="GO:0004222">
    <property type="term" value="F:metalloendopeptidase activity"/>
    <property type="evidence" value="ECO:0007669"/>
    <property type="project" value="InterPro"/>
</dbReference>
<dbReference type="WBParaSite" id="Gr19_v10_g15374.t1">
    <property type="protein sequence ID" value="Gr19_v10_g15374.t1"/>
    <property type="gene ID" value="Gr19_v10_g15374"/>
</dbReference>
<keyword evidence="2" id="KW-0732">Signal</keyword>
<dbReference type="Pfam" id="PF05649">
    <property type="entry name" value="Peptidase_M13_N"/>
    <property type="match status" value="1"/>
</dbReference>